<dbReference type="Proteomes" id="UP000694300">
    <property type="component" value="Unassembled WGS sequence"/>
</dbReference>
<dbReference type="InterPro" id="IPR018960">
    <property type="entry name" value="DUF1990"/>
</dbReference>
<evidence type="ECO:0000313" key="3">
    <source>
        <dbReference type="Proteomes" id="UP000694300"/>
    </source>
</evidence>
<evidence type="ECO:0000259" key="1">
    <source>
        <dbReference type="Pfam" id="PF09348"/>
    </source>
</evidence>
<comment type="caution">
    <text evidence="2">The sequence shown here is derived from an EMBL/GenBank/DDBJ whole genome shotgun (WGS) entry which is preliminary data.</text>
</comment>
<accession>A0ABS6UGC1</accession>
<sequence>MRPRGLDTARELDLLADLPLNFDPAQAPPHHRRGWHEDQRCTPVGVEAPGAFQPGGAAETAVRLIEAYDFSDPSLLRAAFRPDVPLLGRDMLLQGSFLFLRFLLGVRVNEVLDETREGPRGPERAVGWSYRTLRGHLEQGELRYEVVKELDTGRVAFRIRAHSRRAPIPNPWLRLGWRLFGRRRQLRFYRRAIERLPALVREPPPPLPPGPDGLVRAPAGAGPADTRGVVVHVRRGGR</sequence>
<keyword evidence="3" id="KW-1185">Reference proteome</keyword>
<dbReference type="EMBL" id="JADQDF010000001">
    <property type="protein sequence ID" value="MBW0131271.1"/>
    <property type="molecule type" value="Genomic_DNA"/>
</dbReference>
<organism evidence="2 3">
    <name type="scientific">Pseudonocardia oceani</name>
    <dbReference type="NCBI Taxonomy" id="2792013"/>
    <lineage>
        <taxon>Bacteria</taxon>
        <taxon>Bacillati</taxon>
        <taxon>Actinomycetota</taxon>
        <taxon>Actinomycetes</taxon>
        <taxon>Pseudonocardiales</taxon>
        <taxon>Pseudonocardiaceae</taxon>
        <taxon>Pseudonocardia</taxon>
    </lineage>
</organism>
<dbReference type="Pfam" id="PF09348">
    <property type="entry name" value="DUF1990"/>
    <property type="match status" value="1"/>
</dbReference>
<feature type="domain" description="DUF1990" evidence="1">
    <location>
        <begin position="33"/>
        <end position="193"/>
    </location>
</feature>
<evidence type="ECO:0000313" key="2">
    <source>
        <dbReference type="EMBL" id="MBW0131271.1"/>
    </source>
</evidence>
<proteinExistence type="predicted"/>
<protein>
    <submittedName>
        <fullName evidence="2">DUF1990 family protein</fullName>
    </submittedName>
</protein>
<gene>
    <name evidence="2" type="ORF">I4I82_26835</name>
</gene>
<reference evidence="2 3" key="1">
    <citation type="submission" date="2020-11" db="EMBL/GenBank/DDBJ databases">
        <title>Pseudonocardia abyssalis sp. nov. and Pseudonocardia oceani sp. nov., description and phylogenomic analysis of two novel actinomycetes isolated from the deep Southern Ocean.</title>
        <authorList>
            <person name="Parra J."/>
        </authorList>
    </citation>
    <scope>NUCLEOTIDE SEQUENCE [LARGE SCALE GENOMIC DNA]</scope>
    <source>
        <strain evidence="3">KRD185</strain>
    </source>
</reference>
<name>A0ABS6UGC1_9PSEU</name>